<reference evidence="3" key="1">
    <citation type="submission" date="2017-01" db="EMBL/GenBank/DDBJ databases">
        <authorList>
            <person name="Wang Y."/>
            <person name="White M."/>
            <person name="Kvist S."/>
            <person name="Moncalvo J.-M."/>
        </authorList>
    </citation>
    <scope>NUCLEOTIDE SEQUENCE [LARGE SCALE GENOMIC DNA]</scope>
    <source>
        <strain evidence="3">ID-206-W2</strain>
    </source>
</reference>
<sequence length="91" mass="10419">MTFFTNFDCHFPPCSSSRACFDRRISKVTESCTTTTWRREVEMNACKCIEKPECPPPKQVECCKPEKKPEPKPCPTDSDTTVVVTVRVRTN</sequence>
<gene>
    <name evidence="2" type="ORF">AYI69_g2961</name>
    <name evidence="1" type="ORF">AYI69_g7473</name>
</gene>
<reference evidence="1" key="2">
    <citation type="submission" date="2017-01" db="EMBL/GenBank/DDBJ databases">
        <authorList>
            <person name="Mah S.A."/>
            <person name="Swanson W.J."/>
            <person name="Moy G.W."/>
            <person name="Vacquier V.D."/>
        </authorList>
    </citation>
    <scope>NUCLEOTIDE SEQUENCE [LARGE SCALE GENOMIC DNA]</scope>
    <source>
        <strain evidence="1">ID-206-W2</strain>
    </source>
</reference>
<keyword evidence="3" id="KW-1185">Reference proteome</keyword>
<evidence type="ECO:0000313" key="3">
    <source>
        <dbReference type="Proteomes" id="UP000187429"/>
    </source>
</evidence>
<evidence type="ECO:0000313" key="2">
    <source>
        <dbReference type="EMBL" id="OMJ27593.1"/>
    </source>
</evidence>
<protein>
    <submittedName>
        <fullName evidence="1">Uncharacterized protein</fullName>
    </submittedName>
</protein>
<organism evidence="1 3">
    <name type="scientific">Smittium culicis</name>
    <dbReference type="NCBI Taxonomy" id="133412"/>
    <lineage>
        <taxon>Eukaryota</taxon>
        <taxon>Fungi</taxon>
        <taxon>Fungi incertae sedis</taxon>
        <taxon>Zoopagomycota</taxon>
        <taxon>Kickxellomycotina</taxon>
        <taxon>Harpellomycetes</taxon>
        <taxon>Harpellales</taxon>
        <taxon>Legeriomycetaceae</taxon>
        <taxon>Smittium</taxon>
    </lineage>
</organism>
<dbReference type="AlphaFoldDB" id="A0A1R1XRN8"/>
<proteinExistence type="predicted"/>
<dbReference type="EMBL" id="LSSM01000927">
    <property type="protein sequence ID" value="OMJ27593.1"/>
    <property type="molecule type" value="Genomic_DNA"/>
</dbReference>
<name>A0A1R1XRN8_9FUNG</name>
<dbReference type="Proteomes" id="UP000187429">
    <property type="component" value="Unassembled WGS sequence"/>
</dbReference>
<evidence type="ECO:0000313" key="1">
    <source>
        <dbReference type="EMBL" id="OMJ17322.1"/>
    </source>
</evidence>
<dbReference type="EMBL" id="LSSM01003625">
    <property type="protein sequence ID" value="OMJ17322.1"/>
    <property type="molecule type" value="Genomic_DNA"/>
</dbReference>
<comment type="caution">
    <text evidence="1">The sequence shown here is derived from an EMBL/GenBank/DDBJ whole genome shotgun (WGS) entry which is preliminary data.</text>
</comment>
<accession>A0A1R1XRN8</accession>